<keyword evidence="4" id="KW-1185">Reference proteome</keyword>
<accession>A0A7L4DF43</accession>
<comment type="caution">
    <text evidence="3">The sequence shown here is derived from an EMBL/GenBank/DDBJ whole genome shotgun (WGS) entry which is preliminary data.</text>
</comment>
<proteinExistence type="inferred from homology"/>
<dbReference type="OrthoDB" id="61870at2759"/>
<feature type="domain" description="Glycine N-acyltransferase N-terminal" evidence="2">
    <location>
        <begin position="1"/>
        <end position="62"/>
    </location>
</feature>
<dbReference type="InterPro" id="IPR010313">
    <property type="entry name" value="Glycine_N-acyltransferase"/>
</dbReference>
<name>A0A7L4DF43_9AVES</name>
<dbReference type="Proteomes" id="UP000541249">
    <property type="component" value="Unassembled WGS sequence"/>
</dbReference>
<dbReference type="PANTHER" id="PTHR15298:SF1">
    <property type="entry name" value="GLYCINE N-ACYLTRANSFERASE-LIKE PROTEIN"/>
    <property type="match status" value="1"/>
</dbReference>
<dbReference type="GO" id="GO:0047961">
    <property type="term" value="F:glycine N-acyltransferase activity"/>
    <property type="evidence" value="ECO:0007669"/>
    <property type="project" value="InterPro"/>
</dbReference>
<keyword evidence="1" id="KW-0808">Transferase</keyword>
<evidence type="ECO:0000313" key="4">
    <source>
        <dbReference type="Proteomes" id="UP000541249"/>
    </source>
</evidence>
<evidence type="ECO:0000256" key="1">
    <source>
        <dbReference type="RuleBase" id="RU368002"/>
    </source>
</evidence>
<dbReference type="InterPro" id="IPR016181">
    <property type="entry name" value="Acyl_CoA_acyltransferase"/>
</dbReference>
<evidence type="ECO:0000313" key="3">
    <source>
        <dbReference type="EMBL" id="NXW60588.1"/>
    </source>
</evidence>
<dbReference type="Pfam" id="PF06021">
    <property type="entry name" value="Gly_acyl_tr_N"/>
    <property type="match status" value="2"/>
</dbReference>
<reference evidence="3 4" key="1">
    <citation type="submission" date="2019-09" db="EMBL/GenBank/DDBJ databases">
        <title>Bird 10,000 Genomes (B10K) Project - Family phase.</title>
        <authorList>
            <person name="Zhang G."/>
        </authorList>
    </citation>
    <scope>NUCLEOTIDE SEQUENCE [LARGE SCALE GENOMIC DNA]</scope>
    <source>
        <strain evidence="3">B10K-DU-002-51</strain>
        <tissue evidence="3">Muscle</tissue>
    </source>
</reference>
<dbReference type="SUPFAM" id="SSF55729">
    <property type="entry name" value="Acyl-CoA N-acyltransferases (Nat)"/>
    <property type="match status" value="1"/>
</dbReference>
<feature type="non-terminal residue" evidence="3">
    <location>
        <position position="1"/>
    </location>
</feature>
<sequence length="215" mass="23181">MLILRCSAQLQRLEEALRKSLPLTLPVYGAVMNINRGNPGEYEVVVDSWPNFGAVLARRRGEVLGVLGSAGSVGHWGEPSVIGGKELEALGGTGGPGGHWEKAFGCWGHSLVHWGLDPGVRVASLSPAHADLLNETWPYGGNHRSRGYLVELLGRFPHVSLQDSAGQPLSWVLTDQFGTGAHGYTLPTHRQRGYMQAALVLAARRAQERGFPTFG</sequence>
<gene>
    <name evidence="3" type="primary">Glyatl3_0</name>
    <name evidence="3" type="ORF">EURGUL_R02384</name>
</gene>
<evidence type="ECO:0000259" key="2">
    <source>
        <dbReference type="Pfam" id="PF06021"/>
    </source>
</evidence>
<organism evidence="3 4">
    <name type="scientific">Eurystomus gularis</name>
    <dbReference type="NCBI Taxonomy" id="325343"/>
    <lineage>
        <taxon>Eukaryota</taxon>
        <taxon>Metazoa</taxon>
        <taxon>Chordata</taxon>
        <taxon>Craniata</taxon>
        <taxon>Vertebrata</taxon>
        <taxon>Euteleostomi</taxon>
        <taxon>Archelosauria</taxon>
        <taxon>Archosauria</taxon>
        <taxon>Dinosauria</taxon>
        <taxon>Saurischia</taxon>
        <taxon>Theropoda</taxon>
        <taxon>Coelurosauria</taxon>
        <taxon>Aves</taxon>
        <taxon>Neognathae</taxon>
        <taxon>Neoaves</taxon>
        <taxon>Telluraves</taxon>
        <taxon>Coraciimorphae</taxon>
        <taxon>Coraciiformes</taxon>
        <taxon>Coraciidae</taxon>
        <taxon>Eurystomus</taxon>
    </lineage>
</organism>
<dbReference type="AlphaFoldDB" id="A0A7L4DF43"/>
<feature type="domain" description="Glycine N-acyltransferase N-terminal" evidence="2">
    <location>
        <begin position="118"/>
        <end position="157"/>
    </location>
</feature>
<dbReference type="EMBL" id="VZZY01014478">
    <property type="protein sequence ID" value="NXW60588.1"/>
    <property type="molecule type" value="Genomic_DNA"/>
</dbReference>
<keyword evidence="1" id="KW-0012">Acyltransferase</keyword>
<dbReference type="InterPro" id="IPR015938">
    <property type="entry name" value="Glycine_N-acyltransferase_N"/>
</dbReference>
<dbReference type="EC" id="2.3.1.-" evidence="1"/>
<dbReference type="Gene3D" id="3.40.630.30">
    <property type="match status" value="1"/>
</dbReference>
<feature type="non-terminal residue" evidence="3">
    <location>
        <position position="215"/>
    </location>
</feature>
<dbReference type="PANTHER" id="PTHR15298">
    <property type="entry name" value="L-COA N-ACYLTRANSFERASE-RELATED"/>
    <property type="match status" value="1"/>
</dbReference>
<comment type="similarity">
    <text evidence="1">Belongs to the glycine N-acyltransferase family.</text>
</comment>
<dbReference type="GO" id="GO:0005739">
    <property type="term" value="C:mitochondrion"/>
    <property type="evidence" value="ECO:0007669"/>
    <property type="project" value="InterPro"/>
</dbReference>
<protein>
    <recommendedName>
        <fullName evidence="1">Glycine N-acyltransferase-like protein</fullName>
        <ecNumber evidence="1">2.3.1.-</ecNumber>
    </recommendedName>
</protein>